<reference evidence="3" key="2">
    <citation type="submission" date="2017-12" db="EMBL/GenBank/DDBJ databases">
        <title>Genome sequence of the Bar-tailed Godwit (Limosa lapponica baueri).</title>
        <authorList>
            <person name="Lima N.C.B."/>
            <person name="Parody-Merino A.M."/>
            <person name="Battley P.F."/>
            <person name="Fidler A.E."/>
            <person name="Prosdocimi F."/>
        </authorList>
    </citation>
    <scope>NUCLEOTIDE SEQUENCE [LARGE SCALE GENOMIC DNA]</scope>
</reference>
<name>A0A2I0UM32_LIMLA</name>
<evidence type="ECO:0000313" key="2">
    <source>
        <dbReference type="EMBL" id="PKU47083.1"/>
    </source>
</evidence>
<sequence>MWVLRELVDEVLKLLPIIFEKSWKSGEVPTDWKRGSIALIFKKGKKEDLGNYRPVSLTSVPGQITELKILLETMLSCTENKEVVGSSQHGFTKGKSCLTNLVAFYNEVIALVDIIYLDFCKAFDTVSHDILVSKLERWGFDRWTTRHGCHVGNMDSGIECTLSKFVDDTKLCGEVNTLEGTTARGIWTGLRGGPM</sequence>
<dbReference type="Proteomes" id="UP000233556">
    <property type="component" value="Unassembled WGS sequence"/>
</dbReference>
<organism evidence="2 3">
    <name type="scientific">Limosa lapponica baueri</name>
    <dbReference type="NCBI Taxonomy" id="1758121"/>
    <lineage>
        <taxon>Eukaryota</taxon>
        <taxon>Metazoa</taxon>
        <taxon>Chordata</taxon>
        <taxon>Craniata</taxon>
        <taxon>Vertebrata</taxon>
        <taxon>Euteleostomi</taxon>
        <taxon>Archelosauria</taxon>
        <taxon>Archosauria</taxon>
        <taxon>Dinosauria</taxon>
        <taxon>Saurischia</taxon>
        <taxon>Theropoda</taxon>
        <taxon>Coelurosauria</taxon>
        <taxon>Aves</taxon>
        <taxon>Neognathae</taxon>
        <taxon>Neoaves</taxon>
        <taxon>Charadriiformes</taxon>
        <taxon>Scolopacidae</taxon>
        <taxon>Limosa</taxon>
    </lineage>
</organism>
<reference evidence="3" key="1">
    <citation type="submission" date="2017-11" db="EMBL/GenBank/DDBJ databases">
        <authorList>
            <person name="Lima N.C."/>
            <person name="Parody-Merino A.M."/>
            <person name="Battley P.F."/>
            <person name="Fidler A.E."/>
            <person name="Prosdocimi F."/>
        </authorList>
    </citation>
    <scope>NUCLEOTIDE SEQUENCE [LARGE SCALE GENOMIC DNA]</scope>
</reference>
<protein>
    <recommendedName>
        <fullName evidence="1">Reverse transcriptase domain-containing protein</fullName>
    </recommendedName>
</protein>
<dbReference type="Pfam" id="PF00078">
    <property type="entry name" value="RVT_1"/>
    <property type="match status" value="1"/>
</dbReference>
<evidence type="ECO:0000259" key="1">
    <source>
        <dbReference type="Pfam" id="PF00078"/>
    </source>
</evidence>
<evidence type="ECO:0000313" key="3">
    <source>
        <dbReference type="Proteomes" id="UP000233556"/>
    </source>
</evidence>
<keyword evidence="3" id="KW-1185">Reference proteome</keyword>
<accession>A0A2I0UM32</accession>
<dbReference type="PANTHER" id="PTHR33332">
    <property type="entry name" value="REVERSE TRANSCRIPTASE DOMAIN-CONTAINING PROTEIN"/>
    <property type="match status" value="1"/>
</dbReference>
<proteinExistence type="predicted"/>
<dbReference type="EMBL" id="KZ505689">
    <property type="protein sequence ID" value="PKU47083.1"/>
    <property type="molecule type" value="Genomic_DNA"/>
</dbReference>
<feature type="domain" description="Reverse transcriptase" evidence="1">
    <location>
        <begin position="45"/>
        <end position="143"/>
    </location>
</feature>
<dbReference type="InterPro" id="IPR000477">
    <property type="entry name" value="RT_dom"/>
</dbReference>
<dbReference type="AlphaFoldDB" id="A0A2I0UM32"/>
<gene>
    <name evidence="2" type="ORF">llap_2632</name>
</gene>
<dbReference type="OrthoDB" id="10063195at2759"/>